<accession>A0A1M5H0Z1</accession>
<gene>
    <name evidence="3" type="ORF">SAMN05216361_1261</name>
</gene>
<evidence type="ECO:0000313" key="3">
    <source>
        <dbReference type="EMBL" id="SHG09617.1"/>
    </source>
</evidence>
<organism evidence="3 4">
    <name type="scientific">Marisediminitalea aggregata</name>
    <dbReference type="NCBI Taxonomy" id="634436"/>
    <lineage>
        <taxon>Bacteria</taxon>
        <taxon>Pseudomonadati</taxon>
        <taxon>Pseudomonadota</taxon>
        <taxon>Gammaproteobacteria</taxon>
        <taxon>Alteromonadales</taxon>
        <taxon>Alteromonadaceae</taxon>
        <taxon>Marisediminitalea</taxon>
    </lineage>
</organism>
<dbReference type="InterPro" id="IPR017521">
    <property type="entry name" value="Sugar_tfrase_PEP-CTERM_Stp1"/>
</dbReference>
<protein>
    <submittedName>
        <fullName evidence="3">Sugar transferase, PEP-CTERM/EpsH1 system associated</fullName>
    </submittedName>
</protein>
<dbReference type="NCBIfam" id="TIGR03087">
    <property type="entry name" value="stp1"/>
    <property type="match status" value="1"/>
</dbReference>
<dbReference type="OrthoDB" id="9807209at2"/>
<proteinExistence type="predicted"/>
<dbReference type="PANTHER" id="PTHR12526:SF510">
    <property type="entry name" value="D-INOSITOL 3-PHOSPHATE GLYCOSYLTRANSFERASE"/>
    <property type="match status" value="1"/>
</dbReference>
<dbReference type="GO" id="GO:0016757">
    <property type="term" value="F:glycosyltransferase activity"/>
    <property type="evidence" value="ECO:0007669"/>
    <property type="project" value="UniProtKB-KW"/>
</dbReference>
<dbReference type="EMBL" id="FQWD01000002">
    <property type="protein sequence ID" value="SHG09617.1"/>
    <property type="molecule type" value="Genomic_DNA"/>
</dbReference>
<dbReference type="Gene3D" id="3.40.50.2000">
    <property type="entry name" value="Glycogen Phosphorylase B"/>
    <property type="match status" value="2"/>
</dbReference>
<dbReference type="AlphaFoldDB" id="A0A1M5H0Z1"/>
<dbReference type="SUPFAM" id="SSF53756">
    <property type="entry name" value="UDP-Glycosyltransferase/glycogen phosphorylase"/>
    <property type="match status" value="1"/>
</dbReference>
<evidence type="ECO:0000256" key="2">
    <source>
        <dbReference type="ARBA" id="ARBA00022679"/>
    </source>
</evidence>
<reference evidence="4" key="1">
    <citation type="submission" date="2016-11" db="EMBL/GenBank/DDBJ databases">
        <authorList>
            <person name="Varghese N."/>
            <person name="Submissions S."/>
        </authorList>
    </citation>
    <scope>NUCLEOTIDE SEQUENCE [LARGE SCALE GENOMIC DNA]</scope>
    <source>
        <strain evidence="4">CGMCC 1.8995</strain>
    </source>
</reference>
<dbReference type="STRING" id="634436.SAMN05216361_1261"/>
<sequence>MHCLYLAQRVPFPPNKGEKLRSFHQINFLRQQGIAISVAAPVENDDELPYFDQLRDQYGCQVYHAALGNKLARYGLGFLGNASMSEAHFYSRALQTQIDDVLAGGDIDAIVCTASSMANYVFRSHVLKTSAVKPTLIMDFMDMDSNKWDQYTNAARFPMSWVYRREAACVRRLEKRVGNTFDACFFVAEPETALFKTENPAIKANVVTIGNGIDPTEFHPADTPAAVDVPRLLFAGVMDYAPNVDAMMWFYRHVWPAVVSAWPQATLTIAGMNPAPEIRQLAEQPGITVTGFVDDILPYFHESNLFVAPFRIARGIQNKILQAFACGLPVVATSMGAEGIVYQDGESIHIGDTPEAMLNAIETLMSSPAHYQAVRQSALDTIAAHYSWQGKLQSLLSLLPDNQKEKEVQAE</sequence>
<evidence type="ECO:0000256" key="1">
    <source>
        <dbReference type="ARBA" id="ARBA00022676"/>
    </source>
</evidence>
<dbReference type="PANTHER" id="PTHR12526">
    <property type="entry name" value="GLYCOSYLTRANSFERASE"/>
    <property type="match status" value="1"/>
</dbReference>
<name>A0A1M5H0Z1_9ALTE</name>
<keyword evidence="1" id="KW-0328">Glycosyltransferase</keyword>
<evidence type="ECO:0000313" key="4">
    <source>
        <dbReference type="Proteomes" id="UP000184520"/>
    </source>
</evidence>
<keyword evidence="4" id="KW-1185">Reference proteome</keyword>
<dbReference type="RefSeq" id="WP_073319538.1">
    <property type="nucleotide sequence ID" value="NZ_FQWD01000002.1"/>
</dbReference>
<dbReference type="CDD" id="cd03801">
    <property type="entry name" value="GT4_PimA-like"/>
    <property type="match status" value="1"/>
</dbReference>
<dbReference type="Pfam" id="PF13692">
    <property type="entry name" value="Glyco_trans_1_4"/>
    <property type="match status" value="1"/>
</dbReference>
<keyword evidence="2 3" id="KW-0808">Transferase</keyword>
<dbReference type="Proteomes" id="UP000184520">
    <property type="component" value="Unassembled WGS sequence"/>
</dbReference>